<organism evidence="1 2">
    <name type="scientific">Hamiltosporidium tvaerminnensis</name>
    <dbReference type="NCBI Taxonomy" id="1176355"/>
    <lineage>
        <taxon>Eukaryota</taxon>
        <taxon>Fungi</taxon>
        <taxon>Fungi incertae sedis</taxon>
        <taxon>Microsporidia</taxon>
        <taxon>Dubosqiidae</taxon>
        <taxon>Hamiltosporidium</taxon>
    </lineage>
</organism>
<dbReference type="AlphaFoldDB" id="A0A4V2JTW6"/>
<evidence type="ECO:0000313" key="2">
    <source>
        <dbReference type="Proteomes" id="UP000292362"/>
    </source>
</evidence>
<accession>A0A4V2JTW6</accession>
<name>A0A4V2JTW6_9MICR</name>
<gene>
    <name evidence="1" type="ORF">CWI37_2018p0010</name>
</gene>
<dbReference type="EMBL" id="PITJ01002018">
    <property type="protein sequence ID" value="TBT97891.1"/>
    <property type="molecule type" value="Genomic_DNA"/>
</dbReference>
<protein>
    <submittedName>
        <fullName evidence="1">Uncharacterized protein</fullName>
    </submittedName>
</protein>
<proteinExistence type="predicted"/>
<reference evidence="1 2" key="1">
    <citation type="submission" date="2017-12" db="EMBL/GenBank/DDBJ databases">
        <authorList>
            <person name="Pombert J.-F."/>
            <person name="Haag K.L."/>
            <person name="Ebert D."/>
        </authorList>
    </citation>
    <scope>NUCLEOTIDE SEQUENCE [LARGE SCALE GENOMIC DNA]</scope>
    <source>
        <strain evidence="1">FI-OER-3-3</strain>
    </source>
</reference>
<evidence type="ECO:0000313" key="1">
    <source>
        <dbReference type="EMBL" id="TBT97891.1"/>
    </source>
</evidence>
<sequence length="57" mass="7099">MNFDLKFLISIIERFVDMMRLIYPSQLRMRRILYKLHRYAMTRQHLNRSLNSLGRKI</sequence>
<comment type="caution">
    <text evidence="1">The sequence shown here is derived from an EMBL/GenBank/DDBJ whole genome shotgun (WGS) entry which is preliminary data.</text>
</comment>
<dbReference type="Proteomes" id="UP000292362">
    <property type="component" value="Unassembled WGS sequence"/>
</dbReference>
<dbReference type="VEuPathDB" id="MicrosporidiaDB:CWI37_2018p0010"/>